<dbReference type="EMBL" id="ACJM01000006">
    <property type="protein sequence ID" value="EEG77735.1"/>
    <property type="molecule type" value="Genomic_DNA"/>
</dbReference>
<dbReference type="PROSITE" id="PS51125">
    <property type="entry name" value="NHL"/>
    <property type="match status" value="3"/>
</dbReference>
<feature type="transmembrane region" description="Helical" evidence="3">
    <location>
        <begin position="23"/>
        <end position="46"/>
    </location>
</feature>
<evidence type="ECO:0000256" key="2">
    <source>
        <dbReference type="PROSITE-ProRule" id="PRU00504"/>
    </source>
</evidence>
<dbReference type="OrthoDB" id="9757737at2"/>
<evidence type="ECO:0000313" key="5">
    <source>
        <dbReference type="Proteomes" id="UP000006443"/>
    </source>
</evidence>
<dbReference type="Proteomes" id="UP000006443">
    <property type="component" value="Unassembled WGS sequence"/>
</dbReference>
<evidence type="ECO:0000313" key="4">
    <source>
        <dbReference type="EMBL" id="EEG77735.1"/>
    </source>
</evidence>
<keyword evidence="5" id="KW-1185">Reference proteome</keyword>
<accession>C0GG46</accession>
<comment type="caution">
    <text evidence="4">The sequence shown here is derived from an EMBL/GenBank/DDBJ whole genome shotgun (WGS) entry which is preliminary data.</text>
</comment>
<feature type="repeat" description="NHL" evidence="2">
    <location>
        <begin position="112"/>
        <end position="155"/>
    </location>
</feature>
<dbReference type="InterPro" id="IPR011042">
    <property type="entry name" value="6-blade_b-propeller_TolB-like"/>
</dbReference>
<gene>
    <name evidence="4" type="ORF">DealDRAFT_1455</name>
</gene>
<dbReference type="InterPro" id="IPR001258">
    <property type="entry name" value="NHL_repeat"/>
</dbReference>
<protein>
    <submittedName>
        <fullName evidence="4">NHL repeat containing protein</fullName>
    </submittedName>
</protein>
<dbReference type="Gene3D" id="2.120.10.30">
    <property type="entry name" value="TolB, C-terminal domain"/>
    <property type="match status" value="2"/>
</dbReference>
<dbReference type="eggNOG" id="COG3391">
    <property type="taxonomic scope" value="Bacteria"/>
</dbReference>
<organism evidence="4 5">
    <name type="scientific">Dethiobacter alkaliphilus AHT 1</name>
    <dbReference type="NCBI Taxonomy" id="555088"/>
    <lineage>
        <taxon>Bacteria</taxon>
        <taxon>Bacillati</taxon>
        <taxon>Bacillota</taxon>
        <taxon>Dethiobacteria</taxon>
        <taxon>Dethiobacterales</taxon>
        <taxon>Dethiobacteraceae</taxon>
        <taxon>Dethiobacter</taxon>
    </lineage>
</organism>
<dbReference type="RefSeq" id="WP_008516215.1">
    <property type="nucleotide sequence ID" value="NZ_ACJM01000006.1"/>
</dbReference>
<dbReference type="InterPro" id="IPR050952">
    <property type="entry name" value="TRIM-NHL_E3_ligases"/>
</dbReference>
<keyword evidence="1" id="KW-0677">Repeat</keyword>
<feature type="repeat" description="NHL" evidence="2">
    <location>
        <begin position="247"/>
        <end position="290"/>
    </location>
</feature>
<dbReference type="STRING" id="555088.DealDRAFT_1455"/>
<proteinExistence type="predicted"/>
<keyword evidence="3" id="KW-0472">Membrane</keyword>
<dbReference type="Pfam" id="PF01436">
    <property type="entry name" value="NHL"/>
    <property type="match status" value="1"/>
</dbReference>
<name>C0GG46_DETAL</name>
<dbReference type="PANTHER" id="PTHR24104:SF25">
    <property type="entry name" value="PROTEIN LIN-41"/>
    <property type="match status" value="1"/>
</dbReference>
<keyword evidence="3" id="KW-0812">Transmembrane</keyword>
<sequence>MAVAEVQEMTSGLLRLGKKKIKIIYLMLLLSFAILLSAGIFMFFYVTGTTPYIGYLLPVFSPALPQYQYSILGEGDQALLKPMDVAVVDDRIYITDTLNSQVQVFKPTGEPVLSFGGSGREPGKFSFPYGIDVAPNGNIFVADMYNGNISIFDDYGRFLNYFAAAEDAVVDPGGLLIKDGLLYVCNLNPGSVLVFDINSEELINTIGSEGTGEGELMFPNDLTFGPDGNLYVSDTGNNRIQVYDPQGSFIKTLPIDGGDIYSPRGVGFDSHGRLHVVSKMNNQIAIFDSNWKKVGDVGDTVFNMPNGIAMDQRTRRVYVTDHISTLVFQ</sequence>
<dbReference type="SUPFAM" id="SSF101898">
    <property type="entry name" value="NHL repeat"/>
    <property type="match status" value="1"/>
</dbReference>
<dbReference type="AlphaFoldDB" id="C0GG46"/>
<evidence type="ECO:0000256" key="1">
    <source>
        <dbReference type="ARBA" id="ARBA00022737"/>
    </source>
</evidence>
<feature type="repeat" description="NHL" evidence="2">
    <location>
        <begin position="203"/>
        <end position="246"/>
    </location>
</feature>
<evidence type="ECO:0000256" key="3">
    <source>
        <dbReference type="SAM" id="Phobius"/>
    </source>
</evidence>
<keyword evidence="3" id="KW-1133">Transmembrane helix</keyword>
<dbReference type="PANTHER" id="PTHR24104">
    <property type="entry name" value="E3 UBIQUITIN-PROTEIN LIGASE NHLRC1-RELATED"/>
    <property type="match status" value="1"/>
</dbReference>
<reference evidence="4 5" key="1">
    <citation type="submission" date="2009-02" db="EMBL/GenBank/DDBJ databases">
        <title>Sequencing of the draft genome and assembly of Dethiobacter alkaliphilus AHT 1.</title>
        <authorList>
            <consortium name="US DOE Joint Genome Institute (JGI-PGF)"/>
            <person name="Lucas S."/>
            <person name="Copeland A."/>
            <person name="Lapidus A."/>
            <person name="Glavina del Rio T."/>
            <person name="Dalin E."/>
            <person name="Tice H."/>
            <person name="Bruce D."/>
            <person name="Goodwin L."/>
            <person name="Pitluck S."/>
            <person name="Larimer F."/>
            <person name="Land M.L."/>
            <person name="Hauser L."/>
            <person name="Muyzer G."/>
        </authorList>
    </citation>
    <scope>NUCLEOTIDE SEQUENCE [LARGE SCALE GENOMIC DNA]</scope>
    <source>
        <strain evidence="4 5">AHT 1</strain>
    </source>
</reference>
<dbReference type="GO" id="GO:0008270">
    <property type="term" value="F:zinc ion binding"/>
    <property type="evidence" value="ECO:0007669"/>
    <property type="project" value="UniProtKB-KW"/>
</dbReference>